<protein>
    <submittedName>
        <fullName evidence="2">Uncharacterized protein</fullName>
    </submittedName>
</protein>
<sequence>MVRYHIYKGSYLLTSNDSRVDVFDDVALFDEFYNYVEDLTLESLVVKNSNQVQCIQTCKNLGCLTGIYFGTNLQSVHQDWPVGCACQICNNNVQCNVNADAVNYCQGILGCKGADCDGGMFNCLACPTTTTVKFQRQAIDAANAQCNIACINRGCNAGFINQFQTAPGVPIVNCTCALCQGQTPCTSPTSGPDMANHCVNIGCPASANNANGWWNNLVWPNQTNSCDFGVNVCFTCPYP</sequence>
<dbReference type="AlphaFoldDB" id="A0A914DHF4"/>
<proteinExistence type="predicted"/>
<organism evidence="1 2">
    <name type="scientific">Acrobeloides nanus</name>
    <dbReference type="NCBI Taxonomy" id="290746"/>
    <lineage>
        <taxon>Eukaryota</taxon>
        <taxon>Metazoa</taxon>
        <taxon>Ecdysozoa</taxon>
        <taxon>Nematoda</taxon>
        <taxon>Chromadorea</taxon>
        <taxon>Rhabditida</taxon>
        <taxon>Tylenchina</taxon>
        <taxon>Cephalobomorpha</taxon>
        <taxon>Cephaloboidea</taxon>
        <taxon>Cephalobidae</taxon>
        <taxon>Acrobeloides</taxon>
    </lineage>
</organism>
<keyword evidence="1" id="KW-1185">Reference proteome</keyword>
<accession>A0A914DHF4</accession>
<dbReference type="Proteomes" id="UP000887540">
    <property type="component" value="Unplaced"/>
</dbReference>
<evidence type="ECO:0000313" key="1">
    <source>
        <dbReference type="Proteomes" id="UP000887540"/>
    </source>
</evidence>
<dbReference type="WBParaSite" id="ACRNAN_scaffold2616.g10755.t1">
    <property type="protein sequence ID" value="ACRNAN_scaffold2616.g10755.t1"/>
    <property type="gene ID" value="ACRNAN_scaffold2616.g10755"/>
</dbReference>
<name>A0A914DHF4_9BILA</name>
<evidence type="ECO:0000313" key="2">
    <source>
        <dbReference type="WBParaSite" id="ACRNAN_scaffold2616.g10755.t1"/>
    </source>
</evidence>
<reference evidence="2" key="1">
    <citation type="submission" date="2022-11" db="UniProtKB">
        <authorList>
            <consortium name="WormBaseParasite"/>
        </authorList>
    </citation>
    <scope>IDENTIFICATION</scope>
</reference>